<dbReference type="SUPFAM" id="SSF54631">
    <property type="entry name" value="CBS-domain pair"/>
    <property type="match status" value="1"/>
</dbReference>
<evidence type="ECO:0000259" key="2">
    <source>
        <dbReference type="PROSITE" id="PS51371"/>
    </source>
</evidence>
<gene>
    <name evidence="3" type="ORF">ERS450000_02434</name>
</gene>
<name>A0A0H5NR04_NOCFR</name>
<dbReference type="Gene3D" id="3.10.580.10">
    <property type="entry name" value="CBS-domain"/>
    <property type="match status" value="1"/>
</dbReference>
<proteinExistence type="predicted"/>
<sequence>MPSEGQSPRAWLVRSGRGGERERKALTEGLTIIGWPEIGDLSRYRTWQELKQGLREAYPDASPTMLGNWAGQLWKFETAIQEGDLVVMPLKTNYGFVAVGRVSGAYEYHGDEPPDFRQVRKVDWLRTDIPWENIRPDLRASLGSLLTVCGLTRHDAAARIEQLARDGSDPGFHGDEEATSSAELLEDAAARDPSNPRQLTVRSLLEHWGVERRTAAAVSMIKADLAENGLTTRPAFTEGGLSDVVALVPLGSEPGVDAVTGDTADVENVTEPEPMSRRLGDLPARLVSIPSTADLTYAKTVMLRHQFSQLAVIDEDGTYRGAVTWESIGRAHIAGDQPALADATVPAPVVDHDALLLDQIDVIYDRGFIFVRSPDRVRVTGILTAADLTRQFGTLARPFVLIEEAENRLRRAADDHLDLDDMKNAVKPYQRSRIKSAADLTFGNYVHLLADPDRWHKLGWRLDRNQVVELLELVRKVRNDLMHFATDPLSEEKFAAVHGLLQLLRTAEPNP</sequence>
<dbReference type="InterPro" id="IPR046342">
    <property type="entry name" value="CBS_dom_sf"/>
</dbReference>
<dbReference type="EMBL" id="LN868938">
    <property type="protein sequence ID" value="CRY77504.1"/>
    <property type="molecule type" value="Genomic_DNA"/>
</dbReference>
<dbReference type="PROSITE" id="PS51371">
    <property type="entry name" value="CBS"/>
    <property type="match status" value="1"/>
</dbReference>
<protein>
    <recommendedName>
        <fullName evidence="2">CBS domain-containing protein</fullName>
    </recommendedName>
</protein>
<dbReference type="AlphaFoldDB" id="A0A0H5NR04"/>
<dbReference type="Proteomes" id="UP000057820">
    <property type="component" value="Chromosome 1"/>
</dbReference>
<feature type="domain" description="CBS" evidence="2">
    <location>
        <begin position="275"/>
        <end position="340"/>
    </location>
</feature>
<evidence type="ECO:0000313" key="3">
    <source>
        <dbReference type="EMBL" id="CRY77504.1"/>
    </source>
</evidence>
<dbReference type="InterPro" id="IPR000644">
    <property type="entry name" value="CBS_dom"/>
</dbReference>
<accession>A0A0H5NR04</accession>
<dbReference type="Pfam" id="PF00571">
    <property type="entry name" value="CBS"/>
    <property type="match status" value="1"/>
</dbReference>
<reference evidence="4" key="1">
    <citation type="submission" date="2015-03" db="EMBL/GenBank/DDBJ databases">
        <authorList>
            <consortium name="Pathogen Informatics"/>
        </authorList>
    </citation>
    <scope>NUCLEOTIDE SEQUENCE [LARGE SCALE GENOMIC DNA]</scope>
    <source>
        <strain evidence="4">NCTC11134</strain>
    </source>
</reference>
<dbReference type="RefSeq" id="WP_060592604.1">
    <property type="nucleotide sequence ID" value="NZ_CP031418.1"/>
</dbReference>
<organism evidence="3 4">
    <name type="scientific">Nocardia farcinica</name>
    <dbReference type="NCBI Taxonomy" id="37329"/>
    <lineage>
        <taxon>Bacteria</taxon>
        <taxon>Bacillati</taxon>
        <taxon>Actinomycetota</taxon>
        <taxon>Actinomycetes</taxon>
        <taxon>Mycobacteriales</taxon>
        <taxon>Nocardiaceae</taxon>
        <taxon>Nocardia</taxon>
    </lineage>
</organism>
<dbReference type="CDD" id="cd02205">
    <property type="entry name" value="CBS_pair_SF"/>
    <property type="match status" value="1"/>
</dbReference>
<keyword evidence="1" id="KW-0129">CBS domain</keyword>
<evidence type="ECO:0000256" key="1">
    <source>
        <dbReference type="PROSITE-ProRule" id="PRU00703"/>
    </source>
</evidence>
<evidence type="ECO:0000313" key="4">
    <source>
        <dbReference type="Proteomes" id="UP000057820"/>
    </source>
</evidence>
<dbReference type="KEGG" id="nfr:ERS450000_02434"/>